<dbReference type="SUPFAM" id="SSF46938">
    <property type="entry name" value="CRAL/TRIO N-terminal domain"/>
    <property type="match status" value="1"/>
</dbReference>
<name>A0A131Z3W2_RHIAP</name>
<evidence type="ECO:0000256" key="2">
    <source>
        <dbReference type="SAM" id="Phobius"/>
    </source>
</evidence>
<dbReference type="Gene3D" id="2.60.40.10">
    <property type="entry name" value="Immunoglobulins"/>
    <property type="match status" value="1"/>
</dbReference>
<evidence type="ECO:0000259" key="3">
    <source>
        <dbReference type="PROSITE" id="PS50191"/>
    </source>
</evidence>
<dbReference type="InterPro" id="IPR036273">
    <property type="entry name" value="CRAL/TRIO_N_dom_sf"/>
</dbReference>
<feature type="transmembrane region" description="Helical" evidence="2">
    <location>
        <begin position="521"/>
        <end position="542"/>
    </location>
</feature>
<dbReference type="InterPro" id="IPR013783">
    <property type="entry name" value="Ig-like_fold"/>
</dbReference>
<dbReference type="Pfam" id="PF00635">
    <property type="entry name" value="Motile_Sperm"/>
    <property type="match status" value="1"/>
</dbReference>
<feature type="domain" description="CRAL-TRIO" evidence="3">
    <location>
        <begin position="87"/>
        <end position="249"/>
    </location>
</feature>
<dbReference type="Pfam" id="PF00650">
    <property type="entry name" value="CRAL_TRIO"/>
    <property type="match status" value="1"/>
</dbReference>
<dbReference type="SUPFAM" id="SSF52087">
    <property type="entry name" value="CRAL/TRIO domain"/>
    <property type="match status" value="1"/>
</dbReference>
<proteinExistence type="predicted"/>
<sequence>MVQIKERNGDTFGEKEFVVMKDNIEELRRRIFEEAERDPDQFHPADVQKIADCDELCRRFIRHKKLNLEGAFEMAKNALIWRKKFEVNDITEATLPPVYFDFGAMFPLGKDKFGSQLIYHRVKLHRKDVRNALQHRRFLVFWVEKLLYEMNEVRLSFVLDLAESGYGNMDMELIGFLISLFKEYYPWALGFIIVYDMPWLFNTAWKVVKSWLPAEGVDRIKFVDKNTITNYVSPENLPDYMGGTQKLPFREYSWDDVDFIINVASPEVQPADVEPHLSVASLAQVIRERIPRTPAIEEFYRSQFGMFTVRSSADTDDHAALIKVEPETDLVFGADEPNVNKHVGSLVLTNTSDSHVAFKIKTNNIDGYKVKPFFGIIPLNSTVSVNVAQNPGSEFHASDKLLIMTTGIETLEISPRELIDHWRSVAKDNIKEHRLRCVNVSGTASNKPTSELKEVTSRSTGPRQSGIGKEKSYQSFCPPKPSSPGTSTQLETIQDVVGEVQSKLGEVHREMSAISRRQDHFIYALYAALFLLAVNFLMMVIVKNCQSSTEWYC</sequence>
<dbReference type="Gene3D" id="3.40.525.10">
    <property type="entry name" value="CRAL-TRIO lipid binding domain"/>
    <property type="match status" value="1"/>
</dbReference>
<dbReference type="CDD" id="cd00170">
    <property type="entry name" value="SEC14"/>
    <property type="match status" value="1"/>
</dbReference>
<protein>
    <submittedName>
        <fullName evidence="5">Vesicle associated membrane protein</fullName>
    </submittedName>
</protein>
<organism evidence="5">
    <name type="scientific">Rhipicephalus appendiculatus</name>
    <name type="common">Brown ear tick</name>
    <dbReference type="NCBI Taxonomy" id="34631"/>
    <lineage>
        <taxon>Eukaryota</taxon>
        <taxon>Metazoa</taxon>
        <taxon>Ecdysozoa</taxon>
        <taxon>Arthropoda</taxon>
        <taxon>Chelicerata</taxon>
        <taxon>Arachnida</taxon>
        <taxon>Acari</taxon>
        <taxon>Parasitiformes</taxon>
        <taxon>Ixodida</taxon>
        <taxon>Ixodoidea</taxon>
        <taxon>Ixodidae</taxon>
        <taxon>Rhipicephalinae</taxon>
        <taxon>Rhipicephalus</taxon>
        <taxon>Rhipicephalus</taxon>
    </lineage>
</organism>
<evidence type="ECO:0000313" key="5">
    <source>
        <dbReference type="EMBL" id="JAP85482.1"/>
    </source>
</evidence>
<dbReference type="SUPFAM" id="SSF49354">
    <property type="entry name" value="PapD-like"/>
    <property type="match status" value="1"/>
</dbReference>
<dbReference type="PROSITE" id="PS50191">
    <property type="entry name" value="CRAL_TRIO"/>
    <property type="match status" value="1"/>
</dbReference>
<dbReference type="InterPro" id="IPR053012">
    <property type="entry name" value="ER-organelle_contact"/>
</dbReference>
<evidence type="ECO:0000259" key="4">
    <source>
        <dbReference type="PROSITE" id="PS50202"/>
    </source>
</evidence>
<dbReference type="PANTHER" id="PTHR46384:SF1">
    <property type="entry name" value="MOTILE SPERM DOMAIN-CONTAINING PROTEIN 2"/>
    <property type="match status" value="1"/>
</dbReference>
<dbReference type="InterPro" id="IPR001251">
    <property type="entry name" value="CRAL-TRIO_dom"/>
</dbReference>
<dbReference type="InterPro" id="IPR036865">
    <property type="entry name" value="CRAL-TRIO_dom_sf"/>
</dbReference>
<accession>A0A131Z3W2</accession>
<evidence type="ECO:0000256" key="1">
    <source>
        <dbReference type="SAM" id="MobiDB-lite"/>
    </source>
</evidence>
<dbReference type="PROSITE" id="PS50202">
    <property type="entry name" value="MSP"/>
    <property type="match status" value="1"/>
</dbReference>
<dbReference type="GO" id="GO:0012505">
    <property type="term" value="C:endomembrane system"/>
    <property type="evidence" value="ECO:0007669"/>
    <property type="project" value="TreeGrafter"/>
</dbReference>
<feature type="region of interest" description="Disordered" evidence="1">
    <location>
        <begin position="441"/>
        <end position="488"/>
    </location>
</feature>
<dbReference type="AlphaFoldDB" id="A0A131Z3W2"/>
<reference evidence="5" key="1">
    <citation type="journal article" date="2016" name="Ticks Tick Borne Dis.">
        <title>De novo assembly and annotation of the salivary gland transcriptome of Rhipicephalus appendiculatus male and female ticks during blood feeding.</title>
        <authorList>
            <person name="de Castro M.H."/>
            <person name="de Klerk D."/>
            <person name="Pienaar R."/>
            <person name="Latif A.A."/>
            <person name="Rees D.J."/>
            <person name="Mans B.J."/>
        </authorList>
    </citation>
    <scope>NUCLEOTIDE SEQUENCE</scope>
    <source>
        <tissue evidence="5">Salivary glands</tissue>
    </source>
</reference>
<keyword evidence="2" id="KW-0812">Transmembrane</keyword>
<keyword evidence="2" id="KW-0472">Membrane</keyword>
<dbReference type="InterPro" id="IPR000535">
    <property type="entry name" value="MSP_dom"/>
</dbReference>
<dbReference type="PANTHER" id="PTHR46384">
    <property type="entry name" value="MOTILE SPERM DOMAIN-CONTAINING PROTEIN 2"/>
    <property type="match status" value="1"/>
</dbReference>
<dbReference type="GO" id="GO:0140284">
    <property type="term" value="C:endoplasmic reticulum-endosome membrane contact site"/>
    <property type="evidence" value="ECO:0007669"/>
    <property type="project" value="TreeGrafter"/>
</dbReference>
<dbReference type="InterPro" id="IPR008962">
    <property type="entry name" value="PapD-like_sf"/>
</dbReference>
<dbReference type="EMBL" id="GEDV01003075">
    <property type="protein sequence ID" value="JAP85482.1"/>
    <property type="molecule type" value="Transcribed_RNA"/>
</dbReference>
<feature type="domain" description="MSP" evidence="4">
    <location>
        <begin position="321"/>
        <end position="440"/>
    </location>
</feature>
<keyword evidence="2" id="KW-1133">Transmembrane helix</keyword>
<dbReference type="SMART" id="SM00516">
    <property type="entry name" value="SEC14"/>
    <property type="match status" value="1"/>
</dbReference>